<dbReference type="EMBL" id="DWYY01000002">
    <property type="protein sequence ID" value="HJA91520.1"/>
    <property type="molecule type" value="Genomic_DNA"/>
</dbReference>
<keyword evidence="1" id="KW-0812">Transmembrane</keyword>
<keyword evidence="3" id="KW-0808">Transferase</keyword>
<dbReference type="GO" id="GO:0016020">
    <property type="term" value="C:membrane"/>
    <property type="evidence" value="ECO:0007669"/>
    <property type="project" value="InterPro"/>
</dbReference>
<organism evidence="3 4">
    <name type="scientific">Candidatus Eisenbergiella merdipullorum</name>
    <dbReference type="NCBI Taxonomy" id="2838553"/>
    <lineage>
        <taxon>Bacteria</taxon>
        <taxon>Bacillati</taxon>
        <taxon>Bacillota</taxon>
        <taxon>Clostridia</taxon>
        <taxon>Lachnospirales</taxon>
        <taxon>Lachnospiraceae</taxon>
        <taxon>Eisenbergiella</taxon>
    </lineage>
</organism>
<dbReference type="PANTHER" id="PTHR34220">
    <property type="entry name" value="SENSOR HISTIDINE KINASE YPDA"/>
    <property type="match status" value="1"/>
</dbReference>
<dbReference type="InterPro" id="IPR050640">
    <property type="entry name" value="Bact_2-comp_sensor_kinase"/>
</dbReference>
<name>A0A9D2I261_9FIRM</name>
<accession>A0A9D2I261</accession>
<keyword evidence="3" id="KW-0418">Kinase</keyword>
<dbReference type="Proteomes" id="UP000886858">
    <property type="component" value="Unassembled WGS sequence"/>
</dbReference>
<reference evidence="3" key="2">
    <citation type="submission" date="2021-04" db="EMBL/GenBank/DDBJ databases">
        <authorList>
            <person name="Gilroy R."/>
        </authorList>
    </citation>
    <scope>NUCLEOTIDE SEQUENCE</scope>
    <source>
        <strain evidence="3">CHK179-7159</strain>
    </source>
</reference>
<feature type="domain" description="Signal transduction histidine kinase internal region" evidence="2">
    <location>
        <begin position="105"/>
        <end position="178"/>
    </location>
</feature>
<keyword evidence="1" id="KW-0472">Membrane</keyword>
<evidence type="ECO:0000259" key="2">
    <source>
        <dbReference type="Pfam" id="PF06580"/>
    </source>
</evidence>
<feature type="transmembrane region" description="Helical" evidence="1">
    <location>
        <begin position="6"/>
        <end position="27"/>
    </location>
</feature>
<dbReference type="PANTHER" id="PTHR34220:SF7">
    <property type="entry name" value="SENSOR HISTIDINE KINASE YPDA"/>
    <property type="match status" value="1"/>
</dbReference>
<gene>
    <name evidence="3" type="ORF">H9717_00090</name>
</gene>
<evidence type="ECO:0000313" key="4">
    <source>
        <dbReference type="Proteomes" id="UP000886858"/>
    </source>
</evidence>
<evidence type="ECO:0000256" key="1">
    <source>
        <dbReference type="SAM" id="Phobius"/>
    </source>
</evidence>
<reference evidence="3" key="1">
    <citation type="journal article" date="2021" name="PeerJ">
        <title>Extensive microbial diversity within the chicken gut microbiome revealed by metagenomics and culture.</title>
        <authorList>
            <person name="Gilroy R."/>
            <person name="Ravi A."/>
            <person name="Getino M."/>
            <person name="Pursley I."/>
            <person name="Horton D.L."/>
            <person name="Alikhan N.F."/>
            <person name="Baker D."/>
            <person name="Gharbi K."/>
            <person name="Hall N."/>
            <person name="Watson M."/>
            <person name="Adriaenssens E.M."/>
            <person name="Foster-Nyarko E."/>
            <person name="Jarju S."/>
            <person name="Secka A."/>
            <person name="Antonio M."/>
            <person name="Oren A."/>
            <person name="Chaudhuri R.R."/>
            <person name="La Ragione R."/>
            <person name="Hildebrand F."/>
            <person name="Pallen M.J."/>
        </authorList>
    </citation>
    <scope>NUCLEOTIDE SEQUENCE</scope>
    <source>
        <strain evidence="3">CHK179-7159</strain>
    </source>
</reference>
<keyword evidence="1" id="KW-1133">Transmembrane helix</keyword>
<dbReference type="AlphaFoldDB" id="A0A9D2I261"/>
<protein>
    <submittedName>
        <fullName evidence="3">Histidine kinase</fullName>
    </submittedName>
</protein>
<dbReference type="Pfam" id="PF06580">
    <property type="entry name" value="His_kinase"/>
    <property type="match status" value="1"/>
</dbReference>
<dbReference type="GO" id="GO:0000155">
    <property type="term" value="F:phosphorelay sensor kinase activity"/>
    <property type="evidence" value="ECO:0007669"/>
    <property type="project" value="InterPro"/>
</dbReference>
<comment type="caution">
    <text evidence="3">The sequence shown here is derived from an EMBL/GenBank/DDBJ whole genome shotgun (WGS) entry which is preliminary data.</text>
</comment>
<sequence length="239" mass="27552">MAEIRSVFLDVVLLGSIFVSAFLLLYYRQHRKYLSGLAQIVKATEEETPLEEKMMEKLADSFRGRGEDLEVIARKILEDNLDISELKRILGSERQLRTEVEMLYGHAQINSHFLLNTLDSIYWESVKSQGGDSEGTQMIERLCGILKYALDSSTPYISLEEEVECAKDYLEIQKMRKEMEIRVEWRIPETLKNAKVGKLMLQPILENSIQYGEEYGIVLQPSDENGGLTVMMRLKYLTV</sequence>
<dbReference type="InterPro" id="IPR010559">
    <property type="entry name" value="Sig_transdc_His_kin_internal"/>
</dbReference>
<evidence type="ECO:0000313" key="3">
    <source>
        <dbReference type="EMBL" id="HJA91520.1"/>
    </source>
</evidence>
<proteinExistence type="predicted"/>